<protein>
    <submittedName>
        <fullName evidence="1">Uncharacterized protein</fullName>
    </submittedName>
</protein>
<dbReference type="AlphaFoldDB" id="A0A167SDG9"/>
<sequence length="175" mass="19467">MWSKGCLPPFSPRPFPSSKFPRDGLPSGGAHASLFRMGGCVPGCAFWDSFHRSNIPLGNALGSSATLLAHRTLKWRAGRQSIAHLRRRARLLQSLSAFPQASEREYIIDPDDIRNPLAQSSWLRPTALGALLASRLCPLYSWMILVWLRLPVAACRVLVLDITLQPVYQQTQTSM</sequence>
<evidence type="ECO:0000313" key="1">
    <source>
        <dbReference type="EMBL" id="KZP01813.1"/>
    </source>
</evidence>
<name>A0A167SDG9_CALVF</name>
<proteinExistence type="predicted"/>
<accession>A0A167SDG9</accession>
<keyword evidence="2" id="KW-1185">Reference proteome</keyword>
<evidence type="ECO:0000313" key="2">
    <source>
        <dbReference type="Proteomes" id="UP000076738"/>
    </source>
</evidence>
<organism evidence="1 2">
    <name type="scientific">Calocera viscosa (strain TUFC12733)</name>
    <dbReference type="NCBI Taxonomy" id="1330018"/>
    <lineage>
        <taxon>Eukaryota</taxon>
        <taxon>Fungi</taxon>
        <taxon>Dikarya</taxon>
        <taxon>Basidiomycota</taxon>
        <taxon>Agaricomycotina</taxon>
        <taxon>Dacrymycetes</taxon>
        <taxon>Dacrymycetales</taxon>
        <taxon>Dacrymycetaceae</taxon>
        <taxon>Calocera</taxon>
    </lineage>
</organism>
<gene>
    <name evidence="1" type="ORF">CALVIDRAFT_18252</name>
</gene>
<dbReference type="EMBL" id="KV417266">
    <property type="protein sequence ID" value="KZP01813.1"/>
    <property type="molecule type" value="Genomic_DNA"/>
</dbReference>
<dbReference type="Proteomes" id="UP000076738">
    <property type="component" value="Unassembled WGS sequence"/>
</dbReference>
<reference evidence="1 2" key="1">
    <citation type="journal article" date="2016" name="Mol. Biol. Evol.">
        <title>Comparative Genomics of Early-Diverging Mushroom-Forming Fungi Provides Insights into the Origins of Lignocellulose Decay Capabilities.</title>
        <authorList>
            <person name="Nagy L.G."/>
            <person name="Riley R."/>
            <person name="Tritt A."/>
            <person name="Adam C."/>
            <person name="Daum C."/>
            <person name="Floudas D."/>
            <person name="Sun H."/>
            <person name="Yadav J.S."/>
            <person name="Pangilinan J."/>
            <person name="Larsson K.H."/>
            <person name="Matsuura K."/>
            <person name="Barry K."/>
            <person name="Labutti K."/>
            <person name="Kuo R."/>
            <person name="Ohm R.A."/>
            <person name="Bhattacharya S.S."/>
            <person name="Shirouzu T."/>
            <person name="Yoshinaga Y."/>
            <person name="Martin F.M."/>
            <person name="Grigoriev I.V."/>
            <person name="Hibbett D.S."/>
        </authorList>
    </citation>
    <scope>NUCLEOTIDE SEQUENCE [LARGE SCALE GENOMIC DNA]</scope>
    <source>
        <strain evidence="1 2">TUFC12733</strain>
    </source>
</reference>